<evidence type="ECO:0000313" key="7">
    <source>
        <dbReference type="Proteomes" id="UP000324629"/>
    </source>
</evidence>
<keyword evidence="3 5" id="KW-1133">Transmembrane helix</keyword>
<sequence length="174" mass="19890">LTMRSVSLRPYHEFIGRSARFSIPTDSSWRNRAVANLIYYQTNYFLLSLCIFILLSLTDTLAVLVGLLFICVPILFLMLVDVAPTKVRDPRIVLPAIVITGALFIYYINHVLRFTVMILIPSLVVILHALLRQRNIKTKITKFMESTRTPEQKTPMGYILELSGINVNSFEVDL</sequence>
<dbReference type="Proteomes" id="UP000324629">
    <property type="component" value="Unassembled WGS sequence"/>
</dbReference>
<keyword evidence="7" id="KW-1185">Reference proteome</keyword>
<comment type="caution">
    <text evidence="6">The sequence shown here is derived from an EMBL/GenBank/DDBJ whole genome shotgun (WGS) entry which is preliminary data.</text>
</comment>
<dbReference type="Pfam" id="PF03208">
    <property type="entry name" value="PRA1"/>
    <property type="match status" value="1"/>
</dbReference>
<gene>
    <name evidence="6" type="ORF">DEA37_0009466</name>
</gene>
<evidence type="ECO:0000256" key="4">
    <source>
        <dbReference type="ARBA" id="ARBA00023136"/>
    </source>
</evidence>
<evidence type="ECO:0000256" key="3">
    <source>
        <dbReference type="ARBA" id="ARBA00022989"/>
    </source>
</evidence>
<proteinExistence type="inferred from homology"/>
<feature type="transmembrane region" description="Helical" evidence="5">
    <location>
        <begin position="37"/>
        <end position="55"/>
    </location>
</feature>
<comment type="subcellular location">
    <subcellularLocation>
        <location evidence="1 5">Membrane</location>
        <topology evidence="1 5">Multi-pass membrane protein</topology>
    </subcellularLocation>
</comment>
<dbReference type="PANTHER" id="PTHR12859:SF0">
    <property type="entry name" value="PRA1 FAMILY PROTEIN"/>
    <property type="match status" value="1"/>
</dbReference>
<protein>
    <recommendedName>
        <fullName evidence="5">PRA1 family protein</fullName>
    </recommendedName>
</protein>
<keyword evidence="4 5" id="KW-0472">Membrane</keyword>
<feature type="non-terminal residue" evidence="6">
    <location>
        <position position="1"/>
    </location>
</feature>
<evidence type="ECO:0000256" key="5">
    <source>
        <dbReference type="RuleBase" id="RU363107"/>
    </source>
</evidence>
<dbReference type="PANTHER" id="PTHR12859">
    <property type="entry name" value="PRA1 PROTEIN"/>
    <property type="match status" value="1"/>
</dbReference>
<evidence type="ECO:0000256" key="2">
    <source>
        <dbReference type="ARBA" id="ARBA00022692"/>
    </source>
</evidence>
<feature type="transmembrane region" description="Helical" evidence="5">
    <location>
        <begin position="61"/>
        <end position="80"/>
    </location>
</feature>
<dbReference type="EMBL" id="QNGE01004129">
    <property type="protein sequence ID" value="KAA3673191.1"/>
    <property type="molecule type" value="Genomic_DNA"/>
</dbReference>
<organism evidence="6 7">
    <name type="scientific">Paragonimus westermani</name>
    <dbReference type="NCBI Taxonomy" id="34504"/>
    <lineage>
        <taxon>Eukaryota</taxon>
        <taxon>Metazoa</taxon>
        <taxon>Spiralia</taxon>
        <taxon>Lophotrochozoa</taxon>
        <taxon>Platyhelminthes</taxon>
        <taxon>Trematoda</taxon>
        <taxon>Digenea</taxon>
        <taxon>Plagiorchiida</taxon>
        <taxon>Troglotremata</taxon>
        <taxon>Troglotrematidae</taxon>
        <taxon>Paragonimus</taxon>
    </lineage>
</organism>
<feature type="transmembrane region" description="Helical" evidence="5">
    <location>
        <begin position="114"/>
        <end position="131"/>
    </location>
</feature>
<evidence type="ECO:0000313" key="6">
    <source>
        <dbReference type="EMBL" id="KAA3673191.1"/>
    </source>
</evidence>
<dbReference type="AlphaFoldDB" id="A0A5J4NC29"/>
<dbReference type="InterPro" id="IPR004895">
    <property type="entry name" value="Prenylated_rab_accept_PRA1"/>
</dbReference>
<reference evidence="6 7" key="1">
    <citation type="journal article" date="2019" name="Gigascience">
        <title>Whole-genome sequence of the oriental lung fluke Paragonimus westermani.</title>
        <authorList>
            <person name="Oey H."/>
            <person name="Zakrzewski M."/>
            <person name="Narain K."/>
            <person name="Devi K.R."/>
            <person name="Agatsuma T."/>
            <person name="Nawaratna S."/>
            <person name="Gobert G.N."/>
            <person name="Jones M.K."/>
            <person name="Ragan M.A."/>
            <person name="McManus D.P."/>
            <person name="Krause L."/>
        </authorList>
    </citation>
    <scope>NUCLEOTIDE SEQUENCE [LARGE SCALE GENOMIC DNA]</scope>
    <source>
        <strain evidence="6 7">IND2009</strain>
    </source>
</reference>
<evidence type="ECO:0000256" key="1">
    <source>
        <dbReference type="ARBA" id="ARBA00004141"/>
    </source>
</evidence>
<name>A0A5J4NC29_9TREM</name>
<accession>A0A5J4NC29</accession>
<dbReference type="GO" id="GO:0016020">
    <property type="term" value="C:membrane"/>
    <property type="evidence" value="ECO:0007669"/>
    <property type="project" value="UniProtKB-SubCell"/>
</dbReference>
<feature type="transmembrane region" description="Helical" evidence="5">
    <location>
        <begin position="92"/>
        <end position="108"/>
    </location>
</feature>
<comment type="similarity">
    <text evidence="5">Belongs to the PRA1 family.</text>
</comment>
<keyword evidence="2 5" id="KW-0812">Transmembrane</keyword>